<evidence type="ECO:0000256" key="3">
    <source>
        <dbReference type="ARBA" id="ARBA00023163"/>
    </source>
</evidence>
<dbReference type="EMBL" id="JADIKE010000037">
    <property type="protein sequence ID" value="MBM7126760.1"/>
    <property type="molecule type" value="Genomic_DNA"/>
</dbReference>
<dbReference type="Gene3D" id="2.60.120.10">
    <property type="entry name" value="Jelly Rolls"/>
    <property type="match status" value="1"/>
</dbReference>
<keyword evidence="2" id="KW-0238">DNA-binding</keyword>
<feature type="domain" description="HTH araC/xylS-type" evidence="4">
    <location>
        <begin position="200"/>
        <end position="301"/>
    </location>
</feature>
<dbReference type="RefSeq" id="WP_204683283.1">
    <property type="nucleotide sequence ID" value="NZ_BSNR01000004.1"/>
</dbReference>
<keyword evidence="3" id="KW-0804">Transcription</keyword>
<name>A0ABS2K7Q8_9GAMM</name>
<keyword evidence="6" id="KW-1185">Reference proteome</keyword>
<dbReference type="Proteomes" id="UP001430149">
    <property type="component" value="Unassembled WGS sequence"/>
</dbReference>
<evidence type="ECO:0000256" key="1">
    <source>
        <dbReference type="ARBA" id="ARBA00023015"/>
    </source>
</evidence>
<evidence type="ECO:0000313" key="5">
    <source>
        <dbReference type="EMBL" id="MBM7126760.1"/>
    </source>
</evidence>
<organism evidence="5 6">
    <name type="scientific">Dyella flava</name>
    <dbReference type="NCBI Taxonomy" id="1920170"/>
    <lineage>
        <taxon>Bacteria</taxon>
        <taxon>Pseudomonadati</taxon>
        <taxon>Pseudomonadota</taxon>
        <taxon>Gammaproteobacteria</taxon>
        <taxon>Lysobacterales</taxon>
        <taxon>Rhodanobacteraceae</taxon>
        <taxon>Dyella</taxon>
    </lineage>
</organism>
<dbReference type="InterPro" id="IPR018060">
    <property type="entry name" value="HTH_AraC"/>
</dbReference>
<evidence type="ECO:0000256" key="2">
    <source>
        <dbReference type="ARBA" id="ARBA00023125"/>
    </source>
</evidence>
<gene>
    <name evidence="5" type="ORF">ISP19_15380</name>
</gene>
<proteinExistence type="predicted"/>
<dbReference type="SUPFAM" id="SSF46689">
    <property type="entry name" value="Homeodomain-like"/>
    <property type="match status" value="2"/>
</dbReference>
<dbReference type="SUPFAM" id="SSF51215">
    <property type="entry name" value="Regulatory protein AraC"/>
    <property type="match status" value="1"/>
</dbReference>
<dbReference type="Pfam" id="PF12833">
    <property type="entry name" value="HTH_18"/>
    <property type="match status" value="1"/>
</dbReference>
<dbReference type="InterPro" id="IPR032783">
    <property type="entry name" value="AraC_lig"/>
</dbReference>
<dbReference type="SMART" id="SM00342">
    <property type="entry name" value="HTH_ARAC"/>
    <property type="match status" value="1"/>
</dbReference>
<dbReference type="PANTHER" id="PTHR46796:SF7">
    <property type="entry name" value="ARAC FAMILY TRANSCRIPTIONAL REGULATOR"/>
    <property type="match status" value="1"/>
</dbReference>
<evidence type="ECO:0000259" key="4">
    <source>
        <dbReference type="PROSITE" id="PS01124"/>
    </source>
</evidence>
<dbReference type="InterPro" id="IPR009057">
    <property type="entry name" value="Homeodomain-like_sf"/>
</dbReference>
<reference evidence="5" key="1">
    <citation type="submission" date="2020-10" db="EMBL/GenBank/DDBJ databases">
        <title>Phylogeny of dyella-like bacteria.</title>
        <authorList>
            <person name="Fu J."/>
        </authorList>
    </citation>
    <scope>NUCLEOTIDE SEQUENCE</scope>
    <source>
        <strain evidence="5">DHOC52</strain>
    </source>
</reference>
<sequence length="314" mass="34285">MDSLSHLVRMLSPAGRVDLHCHLAGVWAAEHPLAPPGHVPYHVILGGKLRLRIGQRTQVFEAGDVLVFPQGVSHSLESVELNEHDSPPDDSSQRHFNGVVTEIRVDGPGRPMDMLCGMFVMRETGGSLLRSLPDVVHIRSSERPALRALISMMQSESVDPKPGGGAVIDELSTALFTLLLRHLMAEKQLNGNVLALLADARMCRAVEAVLSRPAHPWTVGALAEQAHLSRATFARRFAELGGMPPLEWVTTVRMELAARLLVREGMAANQVAERCGYASEAAFGRVFKKHYHSGPGAYRRNMLQAQTGLNQPSI</sequence>
<keyword evidence="1" id="KW-0805">Transcription regulation</keyword>
<evidence type="ECO:0000313" key="6">
    <source>
        <dbReference type="Proteomes" id="UP001430149"/>
    </source>
</evidence>
<comment type="caution">
    <text evidence="5">The sequence shown here is derived from an EMBL/GenBank/DDBJ whole genome shotgun (WGS) entry which is preliminary data.</text>
</comment>
<dbReference type="PANTHER" id="PTHR46796">
    <property type="entry name" value="HTH-TYPE TRANSCRIPTIONAL ACTIVATOR RHAS-RELATED"/>
    <property type="match status" value="1"/>
</dbReference>
<protein>
    <submittedName>
        <fullName evidence="5">AraC family transcriptional regulator</fullName>
    </submittedName>
</protein>
<dbReference type="InterPro" id="IPR037923">
    <property type="entry name" value="HTH-like"/>
</dbReference>
<accession>A0ABS2K7Q8</accession>
<dbReference type="Pfam" id="PF12852">
    <property type="entry name" value="Cupin_6"/>
    <property type="match status" value="1"/>
</dbReference>
<dbReference type="PROSITE" id="PS01124">
    <property type="entry name" value="HTH_ARAC_FAMILY_2"/>
    <property type="match status" value="1"/>
</dbReference>
<dbReference type="InterPro" id="IPR050204">
    <property type="entry name" value="AraC_XylS_family_regulators"/>
</dbReference>
<dbReference type="Gene3D" id="1.10.10.60">
    <property type="entry name" value="Homeodomain-like"/>
    <property type="match status" value="2"/>
</dbReference>
<dbReference type="InterPro" id="IPR014710">
    <property type="entry name" value="RmlC-like_jellyroll"/>
</dbReference>